<organism evidence="1">
    <name type="scientific">uncultured organism</name>
    <dbReference type="NCBI Taxonomy" id="155900"/>
    <lineage>
        <taxon>unclassified sequences</taxon>
        <taxon>environmental samples</taxon>
    </lineage>
</organism>
<protein>
    <submittedName>
        <fullName evidence="1">Uncharacterized protein</fullName>
    </submittedName>
</protein>
<reference evidence="1" key="1">
    <citation type="submission" date="2018-12" db="EMBL/GenBank/DDBJ databases">
        <authorList>
            <person name="Laville E."/>
        </authorList>
    </citation>
    <scope>NUCLEOTIDE SEQUENCE</scope>
</reference>
<dbReference type="InterPro" id="IPR011990">
    <property type="entry name" value="TPR-like_helical_dom_sf"/>
</dbReference>
<sequence length="277" mass="32247">MGICGEQRFHCILRTDRTVYNQTSKEIYLMQKKEYHFFILFLCWQQTNTIIHKLMKTTILLGLLLTLTVSCKHHSNPVTTEENFHTQEANRLVAEARNLWLPPLDSTFFFNDSEHISINDKEIWAKLDSALAIDPTNIKVYVGRISYLSACKKYHEILSVLRQAEKQSTLNADLWSMKAMFEDYFGDSLTAQKNYRSADSAYAILIKEYATDSLRYAGSRINRALNMALMTDNIAILEEEVELTKKIFPKTWKGLDSSFYGKNKKDFFDKCFNVRKK</sequence>
<dbReference type="EMBL" id="LR131278">
    <property type="protein sequence ID" value="VDS02499.1"/>
    <property type="molecule type" value="Genomic_DNA"/>
</dbReference>
<evidence type="ECO:0000313" key="1">
    <source>
        <dbReference type="EMBL" id="VDS02499.1"/>
    </source>
</evidence>
<dbReference type="Gene3D" id="1.25.40.10">
    <property type="entry name" value="Tetratricopeptide repeat domain"/>
    <property type="match status" value="1"/>
</dbReference>
<dbReference type="AlphaFoldDB" id="A0A447I576"/>
<proteinExistence type="predicted"/>
<accession>A0A447I576</accession>
<name>A0A447I576_9ZZZZ</name>